<dbReference type="CDD" id="cd00808">
    <property type="entry name" value="GluRS_core"/>
    <property type="match status" value="1"/>
</dbReference>
<keyword evidence="2 7" id="KW-0436">Ligase</keyword>
<evidence type="ECO:0000256" key="2">
    <source>
        <dbReference type="ARBA" id="ARBA00022598"/>
    </source>
</evidence>
<dbReference type="GO" id="GO:0006424">
    <property type="term" value="P:glutamyl-tRNA aminoacylation"/>
    <property type="evidence" value="ECO:0007669"/>
    <property type="project" value="UniProtKB-UniRule"/>
</dbReference>
<keyword evidence="4 7" id="KW-0067">ATP-binding</keyword>
<comment type="function">
    <text evidence="7">Catalyzes the attachment of glutamate to tRNA(Glu) in a two-step reaction: glutamate is first activated by ATP to form Glu-AMP and then transferred to the acceptor end of tRNA(Glu).</text>
</comment>
<evidence type="ECO:0000313" key="10">
    <source>
        <dbReference type="EMBL" id="OGG11580.1"/>
    </source>
</evidence>
<dbReference type="InterPro" id="IPR033910">
    <property type="entry name" value="GluRS_core"/>
</dbReference>
<comment type="caution">
    <text evidence="10">The sequence shown here is derived from an EMBL/GenBank/DDBJ whole genome shotgun (WGS) entry which is preliminary data.</text>
</comment>
<dbReference type="STRING" id="1798370.A2Z00_05115"/>
<dbReference type="GO" id="GO:0008270">
    <property type="term" value="F:zinc ion binding"/>
    <property type="evidence" value="ECO:0007669"/>
    <property type="project" value="InterPro"/>
</dbReference>
<dbReference type="GO" id="GO:0005737">
    <property type="term" value="C:cytoplasm"/>
    <property type="evidence" value="ECO:0007669"/>
    <property type="project" value="UniProtKB-SubCell"/>
</dbReference>
<comment type="subunit">
    <text evidence="7">Monomer.</text>
</comment>
<sequence length="473" mass="54785">MTKVRTRIAPSPTGQDLHIGNAYTALINSVFAKKNNGQFIIRIEDTDRTRFVEGSEERILASLHWLGIPHNEGPDNGGPFAPYRQSDRLPQYKKYAEELIAKGHAYYCFCSPQRLEQMRKDQEKKHLPPMYDGCCKAISAQQSAIRVKNGEKYVIRLSVPDEGVTTFHDVVRGDISFENILIDDQVLLKSDGFPTYHLGVVVDDHLMEISHIIRGEEWISSTPKHILLYYFFGWELPVFAHMPLLRNPDKSKLSKRKNPVWVSWYKEEGFLPEAVCNYLATMAWAFPEGRDIFSLEEMIREFTLENVQTTAPVFDIEKLRWMNGEYLRRMSDEKLIELIYQHVTMLTSTSAKATADRHELDSLMDKILPLVKERMKTLNEFWSLAGFFFERPKEFERPLNKKFIEILQDVLSPAEWKHDKLELLIRITAETNEMKAKDLFMELRVAVTGKTVGPPLLESLEILGKEETLSRLK</sequence>
<evidence type="ECO:0000259" key="9">
    <source>
        <dbReference type="Pfam" id="PF19269"/>
    </source>
</evidence>
<dbReference type="PANTHER" id="PTHR43311:SF2">
    <property type="entry name" value="GLUTAMATE--TRNA LIGASE, MITOCHONDRIAL-RELATED"/>
    <property type="match status" value="1"/>
</dbReference>
<proteinExistence type="inferred from homology"/>
<accession>A0A1F5ZGL9</accession>
<dbReference type="AlphaFoldDB" id="A0A1F5ZGL9"/>
<dbReference type="FunFam" id="3.40.50.620:FF:000045">
    <property type="entry name" value="Glutamate--tRNA ligase, mitochondrial"/>
    <property type="match status" value="1"/>
</dbReference>
<evidence type="ECO:0000256" key="3">
    <source>
        <dbReference type="ARBA" id="ARBA00022741"/>
    </source>
</evidence>
<dbReference type="Proteomes" id="UP000177268">
    <property type="component" value="Unassembled WGS sequence"/>
</dbReference>
<comment type="catalytic activity">
    <reaction evidence="7">
        <text>tRNA(Glu) + L-glutamate + ATP = L-glutamyl-tRNA(Glu) + AMP + diphosphate</text>
        <dbReference type="Rhea" id="RHEA:23540"/>
        <dbReference type="Rhea" id="RHEA-COMP:9663"/>
        <dbReference type="Rhea" id="RHEA-COMP:9680"/>
        <dbReference type="ChEBI" id="CHEBI:29985"/>
        <dbReference type="ChEBI" id="CHEBI:30616"/>
        <dbReference type="ChEBI" id="CHEBI:33019"/>
        <dbReference type="ChEBI" id="CHEBI:78442"/>
        <dbReference type="ChEBI" id="CHEBI:78520"/>
        <dbReference type="ChEBI" id="CHEBI:456215"/>
        <dbReference type="EC" id="6.1.1.17"/>
    </reaction>
</comment>
<comment type="similarity">
    <text evidence="1 7">Belongs to the class-I aminoacyl-tRNA synthetase family. Glutamate--tRNA ligase type 1 subfamily.</text>
</comment>
<dbReference type="InterPro" id="IPR014729">
    <property type="entry name" value="Rossmann-like_a/b/a_fold"/>
</dbReference>
<feature type="short sequence motif" description="'KMSKS' region" evidence="7">
    <location>
        <begin position="252"/>
        <end position="256"/>
    </location>
</feature>
<comment type="caution">
    <text evidence="7">Lacks conserved residue(s) required for the propagation of feature annotation.</text>
</comment>
<protein>
    <recommendedName>
        <fullName evidence="7">Glutamate--tRNA ligase</fullName>
        <ecNumber evidence="7">6.1.1.17</ecNumber>
    </recommendedName>
    <alternativeName>
        <fullName evidence="7">Glutamyl-tRNA synthetase</fullName>
        <shortName evidence="7">GluRS</shortName>
    </alternativeName>
</protein>
<evidence type="ECO:0000256" key="7">
    <source>
        <dbReference type="HAMAP-Rule" id="MF_00022"/>
    </source>
</evidence>
<dbReference type="EMBL" id="MFIZ01000024">
    <property type="protein sequence ID" value="OGG11580.1"/>
    <property type="molecule type" value="Genomic_DNA"/>
</dbReference>
<dbReference type="Gene3D" id="3.40.50.620">
    <property type="entry name" value="HUPs"/>
    <property type="match status" value="1"/>
</dbReference>
<dbReference type="GO" id="GO:0000049">
    <property type="term" value="F:tRNA binding"/>
    <property type="evidence" value="ECO:0007669"/>
    <property type="project" value="InterPro"/>
</dbReference>
<evidence type="ECO:0000256" key="1">
    <source>
        <dbReference type="ARBA" id="ARBA00007894"/>
    </source>
</evidence>
<evidence type="ECO:0000256" key="6">
    <source>
        <dbReference type="ARBA" id="ARBA00023146"/>
    </source>
</evidence>
<dbReference type="GO" id="GO:0005524">
    <property type="term" value="F:ATP binding"/>
    <property type="evidence" value="ECO:0007669"/>
    <property type="project" value="UniProtKB-UniRule"/>
</dbReference>
<dbReference type="Gene3D" id="1.10.10.350">
    <property type="match status" value="1"/>
</dbReference>
<dbReference type="InterPro" id="IPR045462">
    <property type="entry name" value="aa-tRNA-synth_I_cd-bd"/>
</dbReference>
<dbReference type="InterPro" id="IPR004527">
    <property type="entry name" value="Glu-tRNA-ligase_bac/mito"/>
</dbReference>
<feature type="binding site" evidence="7">
    <location>
        <position position="255"/>
    </location>
    <ligand>
        <name>ATP</name>
        <dbReference type="ChEBI" id="CHEBI:30616"/>
    </ligand>
</feature>
<gene>
    <name evidence="7" type="primary">gltX</name>
    <name evidence="10" type="ORF">A2Z00_05115</name>
</gene>
<dbReference type="Pfam" id="PF19269">
    <property type="entry name" value="Anticodon_2"/>
    <property type="match status" value="1"/>
</dbReference>
<dbReference type="InterPro" id="IPR049940">
    <property type="entry name" value="GluQ/Sye"/>
</dbReference>
<dbReference type="GO" id="GO:0004818">
    <property type="term" value="F:glutamate-tRNA ligase activity"/>
    <property type="evidence" value="ECO:0007669"/>
    <property type="project" value="UniProtKB-UniRule"/>
</dbReference>
<dbReference type="InterPro" id="IPR008925">
    <property type="entry name" value="aa_tRNA-synth_I_cd-bd_sf"/>
</dbReference>
<organism evidence="10 11">
    <name type="scientific">Candidatus Gottesmanbacteria bacterium RBG_13_45_10</name>
    <dbReference type="NCBI Taxonomy" id="1798370"/>
    <lineage>
        <taxon>Bacteria</taxon>
        <taxon>Candidatus Gottesmaniibacteriota</taxon>
    </lineage>
</organism>
<dbReference type="EC" id="6.1.1.17" evidence="7"/>
<name>A0A1F5ZGL9_9BACT</name>
<evidence type="ECO:0000256" key="4">
    <source>
        <dbReference type="ARBA" id="ARBA00022840"/>
    </source>
</evidence>
<evidence type="ECO:0000259" key="8">
    <source>
        <dbReference type="Pfam" id="PF00749"/>
    </source>
</evidence>
<dbReference type="SUPFAM" id="SSF48163">
    <property type="entry name" value="An anticodon-binding domain of class I aminoacyl-tRNA synthetases"/>
    <property type="match status" value="1"/>
</dbReference>
<dbReference type="HAMAP" id="MF_00022">
    <property type="entry name" value="Glu_tRNA_synth_type1"/>
    <property type="match status" value="1"/>
</dbReference>
<comment type="subcellular location">
    <subcellularLocation>
        <location evidence="7">Cytoplasm</location>
    </subcellularLocation>
</comment>
<feature type="domain" description="Aminoacyl-tRNA synthetase class I anticodon-binding" evidence="9">
    <location>
        <begin position="359"/>
        <end position="473"/>
    </location>
</feature>
<feature type="domain" description="Glutamyl/glutaminyl-tRNA synthetase class Ib catalytic" evidence="8">
    <location>
        <begin position="3"/>
        <end position="321"/>
    </location>
</feature>
<dbReference type="NCBIfam" id="TIGR00464">
    <property type="entry name" value="gltX_bact"/>
    <property type="match status" value="1"/>
</dbReference>
<dbReference type="InterPro" id="IPR001412">
    <property type="entry name" value="aa-tRNA-synth_I_CS"/>
</dbReference>
<evidence type="ECO:0000256" key="5">
    <source>
        <dbReference type="ARBA" id="ARBA00022917"/>
    </source>
</evidence>
<dbReference type="Pfam" id="PF00749">
    <property type="entry name" value="tRNA-synt_1c"/>
    <property type="match status" value="1"/>
</dbReference>
<dbReference type="PRINTS" id="PR00987">
    <property type="entry name" value="TRNASYNTHGLU"/>
</dbReference>
<dbReference type="SUPFAM" id="SSF52374">
    <property type="entry name" value="Nucleotidylyl transferase"/>
    <property type="match status" value="1"/>
</dbReference>
<keyword evidence="3 7" id="KW-0547">Nucleotide-binding</keyword>
<reference evidence="10 11" key="1">
    <citation type="journal article" date="2016" name="Nat. Commun.">
        <title>Thousands of microbial genomes shed light on interconnected biogeochemical processes in an aquifer system.</title>
        <authorList>
            <person name="Anantharaman K."/>
            <person name="Brown C.T."/>
            <person name="Hug L.A."/>
            <person name="Sharon I."/>
            <person name="Castelle C.J."/>
            <person name="Probst A.J."/>
            <person name="Thomas B.C."/>
            <person name="Singh A."/>
            <person name="Wilkins M.J."/>
            <person name="Karaoz U."/>
            <person name="Brodie E.L."/>
            <person name="Williams K.H."/>
            <person name="Hubbard S.S."/>
            <person name="Banfield J.F."/>
        </authorList>
    </citation>
    <scope>NUCLEOTIDE SEQUENCE [LARGE SCALE GENOMIC DNA]</scope>
</reference>
<dbReference type="PANTHER" id="PTHR43311">
    <property type="entry name" value="GLUTAMATE--TRNA LIGASE"/>
    <property type="match status" value="1"/>
</dbReference>
<keyword evidence="6 7" id="KW-0030">Aminoacyl-tRNA synthetase</keyword>
<dbReference type="PROSITE" id="PS00178">
    <property type="entry name" value="AA_TRNA_LIGASE_I"/>
    <property type="match status" value="1"/>
</dbReference>
<keyword evidence="7" id="KW-0963">Cytoplasm</keyword>
<dbReference type="InterPro" id="IPR020058">
    <property type="entry name" value="Glu/Gln-tRNA-synth_Ib_cat-dom"/>
</dbReference>
<dbReference type="InterPro" id="IPR000924">
    <property type="entry name" value="Glu/Gln-tRNA-synth"/>
</dbReference>
<evidence type="ECO:0000313" key="11">
    <source>
        <dbReference type="Proteomes" id="UP000177268"/>
    </source>
</evidence>
<dbReference type="InterPro" id="IPR020751">
    <property type="entry name" value="aa-tRNA-synth_I_codon-bd_sub2"/>
</dbReference>
<keyword evidence="5 7" id="KW-0648">Protein biosynthesis</keyword>